<dbReference type="Pfam" id="PF00724">
    <property type="entry name" value="Oxidored_FMN"/>
    <property type="match status" value="1"/>
</dbReference>
<evidence type="ECO:0000256" key="1">
    <source>
        <dbReference type="ARBA" id="ARBA00022630"/>
    </source>
</evidence>
<dbReference type="InterPro" id="IPR051799">
    <property type="entry name" value="NADH_flavin_oxidoreductase"/>
</dbReference>
<feature type="domain" description="NADH:flavin oxidoreductase/NADH oxidase N-terminal" evidence="3">
    <location>
        <begin position="3"/>
        <end position="326"/>
    </location>
</feature>
<protein>
    <submittedName>
        <fullName evidence="4">NADH:flavin oxidoreductase</fullName>
    </submittedName>
</protein>
<dbReference type="PANTHER" id="PTHR43656">
    <property type="entry name" value="BINDING OXIDOREDUCTASE, PUTATIVE (AFU_ORTHOLOGUE AFUA_2G08260)-RELATED"/>
    <property type="match status" value="1"/>
</dbReference>
<keyword evidence="1" id="KW-0285">Flavoprotein</keyword>
<dbReference type="GO" id="GO:0010181">
    <property type="term" value="F:FMN binding"/>
    <property type="evidence" value="ECO:0007669"/>
    <property type="project" value="InterPro"/>
</dbReference>
<dbReference type="RefSeq" id="WP_103264255.1">
    <property type="nucleotide sequence ID" value="NZ_CABMLE010000001.1"/>
</dbReference>
<evidence type="ECO:0000313" key="5">
    <source>
        <dbReference type="Proteomes" id="UP000236197"/>
    </source>
</evidence>
<evidence type="ECO:0000313" key="4">
    <source>
        <dbReference type="EMBL" id="PNV68931.1"/>
    </source>
</evidence>
<reference evidence="5" key="1">
    <citation type="submission" date="2018-01" db="EMBL/GenBank/DDBJ databases">
        <title>Rubneribacter badeniensis gen. nov., sp. nov., and Colonibacter rubneri, gen. nov., sp. nov., WGS of new members of the Eggerthellaceae.</title>
        <authorList>
            <person name="Danylec N."/>
            <person name="Stoll D.A."/>
            <person name="Doetsch A."/>
            <person name="Kulling S.E."/>
            <person name="Huch M."/>
        </authorList>
    </citation>
    <scope>NUCLEOTIDE SEQUENCE [LARGE SCALE GENOMIC DNA]</scope>
    <source>
        <strain evidence="5">ResAG-96</strain>
    </source>
</reference>
<dbReference type="InterPro" id="IPR001155">
    <property type="entry name" value="OxRdtase_FMN_N"/>
</dbReference>
<dbReference type="PANTHER" id="PTHR43656:SF2">
    <property type="entry name" value="BINDING OXIDOREDUCTASE, PUTATIVE (AFU_ORTHOLOGUE AFUA_2G08260)-RELATED"/>
    <property type="match status" value="1"/>
</dbReference>
<keyword evidence="2" id="KW-0560">Oxidoreductase</keyword>
<gene>
    <name evidence="4" type="ORF">C2L71_02130</name>
</gene>
<evidence type="ECO:0000256" key="2">
    <source>
        <dbReference type="ARBA" id="ARBA00023002"/>
    </source>
</evidence>
<dbReference type="CDD" id="cd02803">
    <property type="entry name" value="OYE_like_FMN_family"/>
    <property type="match status" value="1"/>
</dbReference>
<sequence length="370" mass="39880">MSKLFEKFEIGTLRAKNRFVRAATYEALADDAGRPTSALQAVYERLAEGGVGTIITGYAHVMADEQPNPRMLGMHDDALVPAYRALVEAVHARGARIVAQIVYGGSATRLDPPSARILGPSAIAEPSTGIIPEEASQQDIDDVVEAFARAARRARDAGFDGVEVHAAHGYLLSQFLSSRMNQRTDAYGGSIENRARIVVEVIEAARREVGLAFPLMIKLNSSDGAGGGLTEDDSLQAAKLFVRGGIDAVEASGVWRACKTRAFAGEPYFGAYARRLAREVDVPVVVTGGNRSFEVMERMVAEDGIAAFGLSRPLLCEPDLVARWKEDPAYSVRCVSCNQCVASPDRRCILRKRDEAAECRVDPGEGIGHS</sequence>
<dbReference type="GO" id="GO:0016491">
    <property type="term" value="F:oxidoreductase activity"/>
    <property type="evidence" value="ECO:0007669"/>
    <property type="project" value="UniProtKB-KW"/>
</dbReference>
<keyword evidence="5" id="KW-1185">Reference proteome</keyword>
<dbReference type="EMBL" id="PPEK01000001">
    <property type="protein sequence ID" value="PNV68931.1"/>
    <property type="molecule type" value="Genomic_DNA"/>
</dbReference>
<dbReference type="SUPFAM" id="SSF51395">
    <property type="entry name" value="FMN-linked oxidoreductases"/>
    <property type="match status" value="1"/>
</dbReference>
<comment type="caution">
    <text evidence="4">The sequence shown here is derived from an EMBL/GenBank/DDBJ whole genome shotgun (WGS) entry which is preliminary data.</text>
</comment>
<dbReference type="OrthoDB" id="3169239at2"/>
<dbReference type="Gene3D" id="3.20.20.70">
    <property type="entry name" value="Aldolase class I"/>
    <property type="match status" value="1"/>
</dbReference>
<dbReference type="InterPro" id="IPR013785">
    <property type="entry name" value="Aldolase_TIM"/>
</dbReference>
<name>A0A2K2UF30_9ACTN</name>
<evidence type="ECO:0000259" key="3">
    <source>
        <dbReference type="Pfam" id="PF00724"/>
    </source>
</evidence>
<proteinExistence type="predicted"/>
<organism evidence="4 5">
    <name type="scientific">Enteroscipio rubneri</name>
    <dbReference type="NCBI Taxonomy" id="2070686"/>
    <lineage>
        <taxon>Bacteria</taxon>
        <taxon>Bacillati</taxon>
        <taxon>Actinomycetota</taxon>
        <taxon>Coriobacteriia</taxon>
        <taxon>Eggerthellales</taxon>
        <taxon>Eggerthellaceae</taxon>
        <taxon>Enteroscipio</taxon>
    </lineage>
</organism>
<dbReference type="AlphaFoldDB" id="A0A2K2UF30"/>
<accession>A0A2K2UF30</accession>
<dbReference type="Proteomes" id="UP000236197">
    <property type="component" value="Unassembled WGS sequence"/>
</dbReference>